<evidence type="ECO:0000256" key="3">
    <source>
        <dbReference type="SAM" id="MobiDB-lite"/>
    </source>
</evidence>
<organism evidence="5 6">
    <name type="scientific">Candidatus Acutalibacter pullicola</name>
    <dbReference type="NCBI Taxonomy" id="2838417"/>
    <lineage>
        <taxon>Bacteria</taxon>
        <taxon>Bacillati</taxon>
        <taxon>Bacillota</taxon>
        <taxon>Clostridia</taxon>
        <taxon>Eubacteriales</taxon>
        <taxon>Acutalibacteraceae</taxon>
        <taxon>Acutalibacter</taxon>
    </lineage>
</organism>
<dbReference type="SUPFAM" id="SSF53448">
    <property type="entry name" value="Nucleotide-diphospho-sugar transferases"/>
    <property type="match status" value="1"/>
</dbReference>
<accession>A0A9D2SGC5</accession>
<evidence type="ECO:0000313" key="5">
    <source>
        <dbReference type="EMBL" id="HJB98508.1"/>
    </source>
</evidence>
<dbReference type="CDD" id="cd00761">
    <property type="entry name" value="Glyco_tranf_GTA_type"/>
    <property type="match status" value="1"/>
</dbReference>
<comment type="caution">
    <text evidence="5">The sequence shown here is derived from an EMBL/GenBank/DDBJ whole genome shotgun (WGS) entry which is preliminary data.</text>
</comment>
<evidence type="ECO:0000313" key="6">
    <source>
        <dbReference type="Proteomes" id="UP000826793"/>
    </source>
</evidence>
<dbReference type="Gene3D" id="3.90.550.10">
    <property type="entry name" value="Spore Coat Polysaccharide Biosynthesis Protein SpsA, Chain A"/>
    <property type="match status" value="1"/>
</dbReference>
<gene>
    <name evidence="5" type="ORF">H9710_08015</name>
</gene>
<feature type="compositionally biased region" description="Basic and acidic residues" evidence="3">
    <location>
        <begin position="519"/>
        <end position="531"/>
    </location>
</feature>
<dbReference type="AlphaFoldDB" id="A0A9D2SGC5"/>
<feature type="region of interest" description="Disordered" evidence="3">
    <location>
        <begin position="519"/>
        <end position="542"/>
    </location>
</feature>
<dbReference type="InterPro" id="IPR029044">
    <property type="entry name" value="Nucleotide-diphossugar_trans"/>
</dbReference>
<dbReference type="Proteomes" id="UP000826793">
    <property type="component" value="Unassembled WGS sequence"/>
</dbReference>
<protein>
    <submittedName>
        <fullName evidence="5">Glycosyltransferase</fullName>
        <ecNumber evidence="5">2.4.-.-</ecNumber>
    </submittedName>
</protein>
<dbReference type="EMBL" id="DWXG01000063">
    <property type="protein sequence ID" value="HJB98508.1"/>
    <property type="molecule type" value="Genomic_DNA"/>
</dbReference>
<evidence type="ECO:0000256" key="1">
    <source>
        <dbReference type="ARBA" id="ARBA00022676"/>
    </source>
</evidence>
<reference evidence="5" key="2">
    <citation type="submission" date="2021-04" db="EMBL/GenBank/DDBJ databases">
        <authorList>
            <person name="Gilroy R."/>
        </authorList>
    </citation>
    <scope>NUCLEOTIDE SEQUENCE</scope>
    <source>
        <strain evidence="5">CHK185-1770</strain>
    </source>
</reference>
<evidence type="ECO:0000259" key="4">
    <source>
        <dbReference type="Pfam" id="PF00535"/>
    </source>
</evidence>
<feature type="domain" description="Glycosyltransferase 2-like" evidence="4">
    <location>
        <begin position="6"/>
        <end position="166"/>
    </location>
</feature>
<dbReference type="EC" id="2.4.-.-" evidence="5"/>
<proteinExistence type="predicted"/>
<dbReference type="Pfam" id="PF00535">
    <property type="entry name" value="Glycos_transf_2"/>
    <property type="match status" value="1"/>
</dbReference>
<keyword evidence="2 5" id="KW-0808">Transferase</keyword>
<evidence type="ECO:0000256" key="2">
    <source>
        <dbReference type="ARBA" id="ARBA00022679"/>
    </source>
</evidence>
<dbReference type="GO" id="GO:0016757">
    <property type="term" value="F:glycosyltransferase activity"/>
    <property type="evidence" value="ECO:0007669"/>
    <property type="project" value="UniProtKB-KW"/>
</dbReference>
<sequence>METKVSLIIPVYGVETYLERAVDSALAQTLAEKEVILVDDGSPDRCPEICDRYARDYPETVQVIHQENQGLGMARNAGVALAKGEYLLFLDSDDTIEPDMAETLYNRAKEGDCDLVLCDVRIWYVDEEREVVVPSYPREEIDLAGYIAHGNNITYSVNKLFRRSLWEENRYEPMLFEDIALIPALVTRVSTIAYVPRAFYNYYRRTGTLSTTQTGNMVDLIKAFRNFLTTCNPAYKEEAVYACARQLLWNMTQSRPLFLPDFIGLLREFEGDFRLNPYLKKDRDTARVLDYLDRPVLPDTLIVAHCRREMPQKLRETLGEHFPLARVVEPGEAWLARKEVPDQVREAAAQGQWAYVEEYLSLLALWEEGGIVLTPEACPSLLLKRRRMEPVFFGLENKEELTTQCFGALSRHYVIRALLDSYGEDHIYNRGYLPLRERLRDFLITRFGWKPNGRRQVLAGEITVHLPDVLAYDLHDGENCCKRASQAPPGFELVSGPVLELWSQRILENWNLYKSLRDQKKPAPQKGRDAPKPSPQALEQARREVAQVYENSTSWKVTAPLRAVARLWKREPRSPA</sequence>
<dbReference type="InterPro" id="IPR001173">
    <property type="entry name" value="Glyco_trans_2-like"/>
</dbReference>
<dbReference type="PANTHER" id="PTHR22916:SF51">
    <property type="entry name" value="GLYCOSYLTRANSFERASE EPSH-RELATED"/>
    <property type="match status" value="1"/>
</dbReference>
<dbReference type="PANTHER" id="PTHR22916">
    <property type="entry name" value="GLYCOSYLTRANSFERASE"/>
    <property type="match status" value="1"/>
</dbReference>
<keyword evidence="1 5" id="KW-0328">Glycosyltransferase</keyword>
<reference evidence="5" key="1">
    <citation type="journal article" date="2021" name="PeerJ">
        <title>Extensive microbial diversity within the chicken gut microbiome revealed by metagenomics and culture.</title>
        <authorList>
            <person name="Gilroy R."/>
            <person name="Ravi A."/>
            <person name="Getino M."/>
            <person name="Pursley I."/>
            <person name="Horton D.L."/>
            <person name="Alikhan N.F."/>
            <person name="Baker D."/>
            <person name="Gharbi K."/>
            <person name="Hall N."/>
            <person name="Watson M."/>
            <person name="Adriaenssens E.M."/>
            <person name="Foster-Nyarko E."/>
            <person name="Jarju S."/>
            <person name="Secka A."/>
            <person name="Antonio M."/>
            <person name="Oren A."/>
            <person name="Chaudhuri R.R."/>
            <person name="La Ragione R."/>
            <person name="Hildebrand F."/>
            <person name="Pallen M.J."/>
        </authorList>
    </citation>
    <scope>NUCLEOTIDE SEQUENCE</scope>
    <source>
        <strain evidence="5">CHK185-1770</strain>
    </source>
</reference>
<name>A0A9D2SGC5_9FIRM</name>